<evidence type="ECO:0000313" key="5">
    <source>
        <dbReference type="EMBL" id="AKQ65940.1"/>
    </source>
</evidence>
<dbReference type="STRING" id="1297742.A176_002852"/>
<dbReference type="Gene3D" id="2.40.30.170">
    <property type="match status" value="1"/>
</dbReference>
<dbReference type="SUPFAM" id="SSF111369">
    <property type="entry name" value="HlyD-like secretion proteins"/>
    <property type="match status" value="1"/>
</dbReference>
<dbReference type="KEGG" id="mym:A176_002852"/>
<evidence type="ECO:0000256" key="2">
    <source>
        <dbReference type="SAM" id="Coils"/>
    </source>
</evidence>
<feature type="domain" description="CusB-like beta-barrel" evidence="4">
    <location>
        <begin position="164"/>
        <end position="218"/>
    </location>
</feature>
<dbReference type="OrthoDB" id="5508703at2"/>
<dbReference type="EMBL" id="CP012109">
    <property type="protein sequence ID" value="AKQ65940.1"/>
    <property type="molecule type" value="Genomic_DNA"/>
</dbReference>
<feature type="region of interest" description="Disordered" evidence="3">
    <location>
        <begin position="220"/>
        <end position="252"/>
    </location>
</feature>
<dbReference type="AlphaFoldDB" id="A0A0H4WX61"/>
<keyword evidence="2" id="KW-0175">Coiled coil</keyword>
<evidence type="ECO:0000259" key="4">
    <source>
        <dbReference type="Pfam" id="PF25954"/>
    </source>
</evidence>
<dbReference type="Pfam" id="PF25954">
    <property type="entry name" value="Beta-barrel_RND_2"/>
    <property type="match status" value="1"/>
</dbReference>
<dbReference type="Gene3D" id="1.10.287.470">
    <property type="entry name" value="Helix hairpin bin"/>
    <property type="match status" value="1"/>
</dbReference>
<dbReference type="GO" id="GO:1990281">
    <property type="term" value="C:efflux pump complex"/>
    <property type="evidence" value="ECO:0007669"/>
    <property type="project" value="TreeGrafter"/>
</dbReference>
<dbReference type="PANTHER" id="PTHR30469:SF15">
    <property type="entry name" value="HLYD FAMILY OF SECRETION PROTEINS"/>
    <property type="match status" value="1"/>
</dbReference>
<dbReference type="Gene3D" id="2.40.50.100">
    <property type="match status" value="1"/>
</dbReference>
<evidence type="ECO:0000313" key="6">
    <source>
        <dbReference type="Proteomes" id="UP000009026"/>
    </source>
</evidence>
<comment type="similarity">
    <text evidence="1">Belongs to the membrane fusion protein (MFP) (TC 8.A.1) family.</text>
</comment>
<dbReference type="eggNOG" id="COG0845">
    <property type="taxonomic scope" value="Bacteria"/>
</dbReference>
<dbReference type="PATRIC" id="fig|1297742.4.peg.2880"/>
<organism evidence="5 6">
    <name type="scientific">Pseudomyxococcus hansupus</name>
    <dbReference type="NCBI Taxonomy" id="1297742"/>
    <lineage>
        <taxon>Bacteria</taxon>
        <taxon>Pseudomonadati</taxon>
        <taxon>Myxococcota</taxon>
        <taxon>Myxococcia</taxon>
        <taxon>Myxococcales</taxon>
        <taxon>Cystobacterineae</taxon>
        <taxon>Myxococcaceae</taxon>
        <taxon>Pseudomyxococcus</taxon>
    </lineage>
</organism>
<name>A0A0H4WX61_9BACT</name>
<evidence type="ECO:0000256" key="1">
    <source>
        <dbReference type="ARBA" id="ARBA00009477"/>
    </source>
</evidence>
<dbReference type="InterPro" id="IPR058792">
    <property type="entry name" value="Beta-barrel_RND_2"/>
</dbReference>
<accession>A0A0H4WX61</accession>
<keyword evidence="6" id="KW-1185">Reference proteome</keyword>
<protein>
    <submittedName>
        <fullName evidence="5">Macrolide-specific efflux protein macA</fullName>
    </submittedName>
</protein>
<dbReference type="InterPro" id="IPR006143">
    <property type="entry name" value="RND_pump_MFP"/>
</dbReference>
<gene>
    <name evidence="5" type="ORF">A176_002852</name>
</gene>
<dbReference type="NCBIfam" id="TIGR01730">
    <property type="entry name" value="RND_mfp"/>
    <property type="match status" value="1"/>
</dbReference>
<dbReference type="Proteomes" id="UP000009026">
    <property type="component" value="Chromosome"/>
</dbReference>
<feature type="coiled-coil region" evidence="2">
    <location>
        <begin position="94"/>
        <end position="121"/>
    </location>
</feature>
<sequence>MDISSPSEGLLMQVPVHVGDALKQGDVIARLDLRPLERELAISEAELLSARADLRIAELGVQDAAARLHRREDPRQLSLGAISEEELMTVRYENDLAVAKKDAAQARVREQEARASLVRQRLSDATIRAPFEGVVASRYVDPGRRIQAGEPLVLLLSSGAPQVRFALPEEDARQISVGASAWVHLAGRQDPLEGRVTQIAPEVDAASRMILVIAQLKDAPKDGSAPAGSVVRVAPGPLHDSGTKPFAKTSGR</sequence>
<proteinExistence type="inferred from homology"/>
<dbReference type="PANTHER" id="PTHR30469">
    <property type="entry name" value="MULTIDRUG RESISTANCE PROTEIN MDTA"/>
    <property type="match status" value="1"/>
</dbReference>
<reference evidence="5 6" key="1">
    <citation type="journal article" date="2016" name="PLoS ONE">
        <title>Complete Genome Sequence and Comparative Genomics of a Novel Myxobacterium Myxococcus hansupus.</title>
        <authorList>
            <person name="Sharma G."/>
            <person name="Narwani T."/>
            <person name="Subramanian S."/>
        </authorList>
    </citation>
    <scope>NUCLEOTIDE SEQUENCE [LARGE SCALE GENOMIC DNA]</scope>
    <source>
        <strain evidence="6">mixupus</strain>
    </source>
</reference>
<dbReference type="GO" id="GO:0015562">
    <property type="term" value="F:efflux transmembrane transporter activity"/>
    <property type="evidence" value="ECO:0007669"/>
    <property type="project" value="TreeGrafter"/>
</dbReference>
<evidence type="ECO:0000256" key="3">
    <source>
        <dbReference type="SAM" id="MobiDB-lite"/>
    </source>
</evidence>